<sequence length="388" mass="39966">MTSYAGKHRAPAKHKSRGRAAFLGRPPQETTASDVVAPAGGKRAARPAPVSFSSTAPAPVPPPSPSYSAPVLQPVVVRDVELDAVTLDAVEVSAVAKPSTGAATTVGAPNVDVAPTTATSATLTSATVTSATVTSAPVEPGANLAADLTAGLTAGLTADAETTEGRGFRLSPAFAAVTAASIGVTGAVGAGVVLSNSHPDATNTLVLSDLNVRGALTAKRVATLKPSSSATPRFTTRTVTATPTATPTSTPTATETPVPATGADVLDRTAVERERAQERASRNRARLELGSPKEVAARLVAARGWSDTQFDCLVTIWNHESSWDYRATNPSSGAYGIPQALPGSKMASAGSDWRTNPTTQIKWGLSYIESRYSTPCGAWSFWQSHNYY</sequence>
<proteinExistence type="predicted"/>
<keyword evidence="4" id="KW-1185">Reference proteome</keyword>
<dbReference type="SUPFAM" id="SSF53955">
    <property type="entry name" value="Lysozyme-like"/>
    <property type="match status" value="1"/>
</dbReference>
<comment type="caution">
    <text evidence="3">The sequence shown here is derived from an EMBL/GenBank/DDBJ whole genome shotgun (WGS) entry which is preliminary data.</text>
</comment>
<dbReference type="InterPro" id="IPR008258">
    <property type="entry name" value="Transglycosylase_SLT_dom_1"/>
</dbReference>
<feature type="domain" description="Transglycosylase SLT" evidence="2">
    <location>
        <begin position="312"/>
        <end position="377"/>
    </location>
</feature>
<feature type="region of interest" description="Disordered" evidence="1">
    <location>
        <begin position="224"/>
        <end position="264"/>
    </location>
</feature>
<dbReference type="RefSeq" id="WP_337918326.1">
    <property type="nucleotide sequence ID" value="NZ_BAABJL010000176.1"/>
</dbReference>
<dbReference type="InterPro" id="IPR023346">
    <property type="entry name" value="Lysozyme-like_dom_sf"/>
</dbReference>
<organism evidence="3 4">
    <name type="scientific">Actinopolymorpha pittospori</name>
    <dbReference type="NCBI Taxonomy" id="648752"/>
    <lineage>
        <taxon>Bacteria</taxon>
        <taxon>Bacillati</taxon>
        <taxon>Actinomycetota</taxon>
        <taxon>Actinomycetes</taxon>
        <taxon>Propionibacteriales</taxon>
        <taxon>Actinopolymorphaceae</taxon>
        <taxon>Actinopolymorpha</taxon>
    </lineage>
</organism>
<feature type="compositionally biased region" description="Basic residues" evidence="1">
    <location>
        <begin position="1"/>
        <end position="18"/>
    </location>
</feature>
<dbReference type="AlphaFoldDB" id="A0A927N525"/>
<dbReference type="Pfam" id="PF01464">
    <property type="entry name" value="SLT"/>
    <property type="match status" value="1"/>
</dbReference>
<dbReference type="Proteomes" id="UP000638648">
    <property type="component" value="Unassembled WGS sequence"/>
</dbReference>
<dbReference type="Gene3D" id="1.10.530.10">
    <property type="match status" value="1"/>
</dbReference>
<evidence type="ECO:0000313" key="4">
    <source>
        <dbReference type="Proteomes" id="UP000638648"/>
    </source>
</evidence>
<feature type="compositionally biased region" description="Low complexity" evidence="1">
    <location>
        <begin position="230"/>
        <end position="263"/>
    </location>
</feature>
<evidence type="ECO:0000256" key="1">
    <source>
        <dbReference type="SAM" id="MobiDB-lite"/>
    </source>
</evidence>
<accession>A0A927N525</accession>
<feature type="compositionally biased region" description="Low complexity" evidence="1">
    <location>
        <begin position="35"/>
        <end position="57"/>
    </location>
</feature>
<feature type="region of interest" description="Disordered" evidence="1">
    <location>
        <begin position="1"/>
        <end position="66"/>
    </location>
</feature>
<name>A0A927N525_9ACTN</name>
<protein>
    <recommendedName>
        <fullName evidence="2">Transglycosylase SLT domain-containing protein</fullName>
    </recommendedName>
</protein>
<evidence type="ECO:0000313" key="3">
    <source>
        <dbReference type="EMBL" id="MBE1611857.1"/>
    </source>
</evidence>
<dbReference type="EMBL" id="JADBEM010000001">
    <property type="protein sequence ID" value="MBE1611857.1"/>
    <property type="molecule type" value="Genomic_DNA"/>
</dbReference>
<evidence type="ECO:0000259" key="2">
    <source>
        <dbReference type="Pfam" id="PF01464"/>
    </source>
</evidence>
<reference evidence="3" key="1">
    <citation type="submission" date="2020-10" db="EMBL/GenBank/DDBJ databases">
        <title>Sequencing the genomes of 1000 actinobacteria strains.</title>
        <authorList>
            <person name="Klenk H.-P."/>
        </authorList>
    </citation>
    <scope>NUCLEOTIDE SEQUENCE</scope>
    <source>
        <strain evidence="3">DSM 45354</strain>
    </source>
</reference>
<gene>
    <name evidence="3" type="ORF">HEB94_008705</name>
</gene>